<evidence type="ECO:0000313" key="4">
    <source>
        <dbReference type="Proteomes" id="UP000035489"/>
    </source>
</evidence>
<dbReference type="PATRIC" id="fig|1225564.3.peg.4791"/>
<gene>
    <name evidence="3" type="ORF">AA309_18270</name>
</gene>
<dbReference type="RefSeq" id="WP_047190443.1">
    <property type="nucleotide sequence ID" value="NZ_LCYG01000045.1"/>
</dbReference>
<organism evidence="3 4">
    <name type="scientific">Microvirga vignae</name>
    <dbReference type="NCBI Taxonomy" id="1225564"/>
    <lineage>
        <taxon>Bacteria</taxon>
        <taxon>Pseudomonadati</taxon>
        <taxon>Pseudomonadota</taxon>
        <taxon>Alphaproteobacteria</taxon>
        <taxon>Hyphomicrobiales</taxon>
        <taxon>Methylobacteriaceae</taxon>
        <taxon>Microvirga</taxon>
    </lineage>
</organism>
<keyword evidence="2" id="KW-1133">Transmembrane helix</keyword>
<name>A0A0H1RGV1_9HYPH</name>
<dbReference type="Proteomes" id="UP000035489">
    <property type="component" value="Unassembled WGS sequence"/>
</dbReference>
<keyword evidence="2" id="KW-0812">Transmembrane</keyword>
<dbReference type="EMBL" id="LCYG01000045">
    <property type="protein sequence ID" value="KLK91812.1"/>
    <property type="molecule type" value="Genomic_DNA"/>
</dbReference>
<reference evidence="3 4" key="1">
    <citation type="submission" date="2015-05" db="EMBL/GenBank/DDBJ databases">
        <title>Draft genome sequence of Microvirga vignae strain BR3299, a novel nitrogen fixing bacteria isolated from Brazil semi-aired region.</title>
        <authorList>
            <person name="Zilli J.E."/>
            <person name="Passos S.R."/>
            <person name="Leite J."/>
            <person name="Baldani J.I."/>
            <person name="Xavier G.R."/>
            <person name="Rumjaneck N.G."/>
            <person name="Simoes-Araujo J.L."/>
        </authorList>
    </citation>
    <scope>NUCLEOTIDE SEQUENCE [LARGE SCALE GENOMIC DNA]</scope>
    <source>
        <strain evidence="3 4">BR3299</strain>
    </source>
</reference>
<evidence type="ECO:0000256" key="2">
    <source>
        <dbReference type="SAM" id="Phobius"/>
    </source>
</evidence>
<dbReference type="AlphaFoldDB" id="A0A0H1RGV1"/>
<protein>
    <submittedName>
        <fullName evidence="3">Uncharacterized protein</fullName>
    </submittedName>
</protein>
<keyword evidence="4" id="KW-1185">Reference proteome</keyword>
<sequence>MALKDLATLYGRVALVVLAFAFVAGIIAGPVLQKAGLRSSVTAAQDHVPAPEPIRAKTAPASGGQG</sequence>
<feature type="transmembrane region" description="Helical" evidence="2">
    <location>
        <begin position="12"/>
        <end position="32"/>
    </location>
</feature>
<keyword evidence="2" id="KW-0472">Membrane</keyword>
<dbReference type="STRING" id="1225564.AA309_18270"/>
<proteinExistence type="predicted"/>
<evidence type="ECO:0000256" key="1">
    <source>
        <dbReference type="SAM" id="MobiDB-lite"/>
    </source>
</evidence>
<accession>A0A0H1RGV1</accession>
<evidence type="ECO:0000313" key="3">
    <source>
        <dbReference type="EMBL" id="KLK91812.1"/>
    </source>
</evidence>
<comment type="caution">
    <text evidence="3">The sequence shown here is derived from an EMBL/GenBank/DDBJ whole genome shotgun (WGS) entry which is preliminary data.</text>
</comment>
<dbReference type="OrthoDB" id="9902053at2"/>
<feature type="region of interest" description="Disordered" evidence="1">
    <location>
        <begin position="44"/>
        <end position="66"/>
    </location>
</feature>